<proteinExistence type="predicted"/>
<evidence type="ECO:0000313" key="1">
    <source>
        <dbReference type="EMBL" id="AMC94219.1"/>
    </source>
</evidence>
<dbReference type="KEGG" id="erl:AOC36_09555"/>
<reference evidence="1 2" key="1">
    <citation type="submission" date="2015-10" db="EMBL/GenBank/DDBJ databases">
        <title>Erysipelothrix larvae sp. LV19 isolated from the larval gut of the rhinoceros beetle, Trypoxylus dichotomus.</title>
        <authorList>
            <person name="Lim S."/>
            <person name="Kim B.-C."/>
        </authorList>
    </citation>
    <scope>NUCLEOTIDE SEQUENCE [LARGE SCALE GENOMIC DNA]</scope>
    <source>
        <strain evidence="1 2">LV19</strain>
    </source>
</reference>
<keyword evidence="2" id="KW-1185">Reference proteome</keyword>
<dbReference type="AlphaFoldDB" id="A0A0X8H1F9"/>
<gene>
    <name evidence="1" type="ORF">AOC36_09555</name>
</gene>
<evidence type="ECO:0000313" key="2">
    <source>
        <dbReference type="Proteomes" id="UP000063781"/>
    </source>
</evidence>
<dbReference type="RefSeq" id="WP_067633697.1">
    <property type="nucleotide sequence ID" value="NZ_CP013213.1"/>
</dbReference>
<protein>
    <recommendedName>
        <fullName evidence="3">DNA-packaging protein</fullName>
    </recommendedName>
</protein>
<name>A0A0X8H1F9_9FIRM</name>
<dbReference type="Proteomes" id="UP000063781">
    <property type="component" value="Chromosome"/>
</dbReference>
<accession>A0A0X8H1F9</accession>
<dbReference type="InterPro" id="IPR056951">
    <property type="entry name" value="Phage_connect_2"/>
</dbReference>
<dbReference type="STRING" id="1514105.AOC36_09555"/>
<evidence type="ECO:0008006" key="3">
    <source>
        <dbReference type="Google" id="ProtNLM"/>
    </source>
</evidence>
<dbReference type="EMBL" id="CP013213">
    <property type="protein sequence ID" value="AMC94219.1"/>
    <property type="molecule type" value="Genomic_DNA"/>
</dbReference>
<sequence>MSDNDTFETKEVNLQLMSKVKTSLRISQASTSFDVEIEDLILSCVEDLYISGVIHIDVSKEIKDRLIIRAIVVYCKAHFGMSNPDTEKYVEIYDKMRIHLAMTRYRNPDPIEKVDAYVLE</sequence>
<organism evidence="1 2">
    <name type="scientific">Erysipelothrix larvae</name>
    <dbReference type="NCBI Taxonomy" id="1514105"/>
    <lineage>
        <taxon>Bacteria</taxon>
        <taxon>Bacillati</taxon>
        <taxon>Bacillota</taxon>
        <taxon>Erysipelotrichia</taxon>
        <taxon>Erysipelotrichales</taxon>
        <taxon>Erysipelotrichaceae</taxon>
        <taxon>Erysipelothrix</taxon>
    </lineage>
</organism>
<dbReference type="Pfam" id="PF24829">
    <property type="entry name" value="Phage_connect_2"/>
    <property type="match status" value="1"/>
</dbReference>